<dbReference type="OrthoDB" id="10591205at2759"/>
<feature type="region of interest" description="Disordered" evidence="1">
    <location>
        <begin position="1"/>
        <end position="101"/>
    </location>
</feature>
<dbReference type="EMBL" id="AOKY01000160">
    <property type="protein sequence ID" value="KDB26091.1"/>
    <property type="molecule type" value="Genomic_DNA"/>
</dbReference>
<proteinExistence type="predicted"/>
<gene>
    <name evidence="2" type="ORF">H109_02098</name>
</gene>
<evidence type="ECO:0000313" key="2">
    <source>
        <dbReference type="EMBL" id="KDB26091.1"/>
    </source>
</evidence>
<comment type="caution">
    <text evidence="2">The sequence shown here is derived from an EMBL/GenBank/DDBJ whole genome shotgun (WGS) entry which is preliminary data.</text>
</comment>
<protein>
    <submittedName>
        <fullName evidence="2">Uncharacterized protein</fullName>
    </submittedName>
</protein>
<accession>A0A059JDX7</accession>
<organism evidence="2 3">
    <name type="scientific">Trichophyton interdigitale (strain MR816)</name>
    <dbReference type="NCBI Taxonomy" id="1215338"/>
    <lineage>
        <taxon>Eukaryota</taxon>
        <taxon>Fungi</taxon>
        <taxon>Dikarya</taxon>
        <taxon>Ascomycota</taxon>
        <taxon>Pezizomycotina</taxon>
        <taxon>Eurotiomycetes</taxon>
        <taxon>Eurotiomycetidae</taxon>
        <taxon>Onygenales</taxon>
        <taxon>Arthrodermataceae</taxon>
        <taxon>Trichophyton</taxon>
    </lineage>
</organism>
<evidence type="ECO:0000256" key="1">
    <source>
        <dbReference type="SAM" id="MobiDB-lite"/>
    </source>
</evidence>
<dbReference type="HOGENOM" id="CLU_1373088_0_0_1"/>
<keyword evidence="3" id="KW-1185">Reference proteome</keyword>
<sequence>MAHGSDQPIDEGEELETSREGSRESSRSEDEDNSGSLPPEPEEASDSNFDIDSESEATSTDTSESEPLIQTWRRTNFRKRSSVPRIKRRSSSVEDHHHKRKHSRTLWRSYAPLSGRAGAGIVVASRDVFRAVCLVLLHHPTVPRLEMGWRNDCPAAACTKCNRAININPVLWRILTDPDDQEAMLEMYLAKKGILTVSG</sequence>
<feature type="compositionally biased region" description="Basic residues" evidence="1">
    <location>
        <begin position="75"/>
        <end position="90"/>
    </location>
</feature>
<dbReference type="Proteomes" id="UP000024533">
    <property type="component" value="Unassembled WGS sequence"/>
</dbReference>
<evidence type="ECO:0000313" key="3">
    <source>
        <dbReference type="Proteomes" id="UP000024533"/>
    </source>
</evidence>
<dbReference type="AlphaFoldDB" id="A0A059JDX7"/>
<reference evidence="2 3" key="1">
    <citation type="submission" date="2014-02" db="EMBL/GenBank/DDBJ databases">
        <title>The Genome Sequence of Trichophyton interdigitale MR816.</title>
        <authorList>
            <consortium name="The Broad Institute Genomics Platform"/>
            <person name="Cuomo C.A."/>
            <person name="White T.C."/>
            <person name="Graser Y."/>
            <person name="Martinez-Rossi N."/>
            <person name="Heitman J."/>
            <person name="Young S.K."/>
            <person name="Zeng Q."/>
            <person name="Gargeya S."/>
            <person name="Abouelleil A."/>
            <person name="Alvarado L."/>
            <person name="Chapman S.B."/>
            <person name="Gainer-Dewar J."/>
            <person name="Goldberg J."/>
            <person name="Griggs A."/>
            <person name="Gujja S."/>
            <person name="Hansen M."/>
            <person name="Howarth C."/>
            <person name="Imamovic A."/>
            <person name="Larimer J."/>
            <person name="Martinez D."/>
            <person name="Murphy C."/>
            <person name="Pearson M.D."/>
            <person name="Persinoti G."/>
            <person name="Poon T."/>
            <person name="Priest M."/>
            <person name="Roberts A.D."/>
            <person name="Saif S."/>
            <person name="Shea T.D."/>
            <person name="Sykes S.N."/>
            <person name="Wortman J."/>
            <person name="Nusbaum C."/>
            <person name="Birren B."/>
        </authorList>
    </citation>
    <scope>NUCLEOTIDE SEQUENCE [LARGE SCALE GENOMIC DNA]</scope>
    <source>
        <strain evidence="2 3">MR816</strain>
    </source>
</reference>
<feature type="compositionally biased region" description="Basic and acidic residues" evidence="1">
    <location>
        <begin position="16"/>
        <end position="28"/>
    </location>
</feature>
<feature type="compositionally biased region" description="Low complexity" evidence="1">
    <location>
        <begin position="56"/>
        <end position="66"/>
    </location>
</feature>
<feature type="compositionally biased region" description="Acidic residues" evidence="1">
    <location>
        <begin position="40"/>
        <end position="55"/>
    </location>
</feature>
<name>A0A059JDX7_TRIIM</name>